<keyword evidence="2" id="KW-1185">Reference proteome</keyword>
<sequence length="315" mass="35832">KMERTENINVDSSNRKSKILRSLAFLAGLNVGDLVGAASSDVKTTFPPFTLTVGASKISPHIAATYDPYPYVSQPYIFVTPPRLHTLWNLLTQNSQVLNLLDNNKQSDLLNKDDEYVDEAKKIENVKTVSSTKEEADKSVELQREDDWNVTDKVFSGTACNLQNGNNMKRGNLLNGQGLRAASPIEQLTSVNATNQNTTQMPGTAPKNETNNSSFYGYYDGHPQDINYISFTTETYDPKYHDYERINYNLPSYERPVNFYSDESHDYHLVPPDDRYPSNQFHHEQIPEYLANDFKKFVYSPDNTPFTNSDFRPLV</sequence>
<gene>
    <name evidence="1" type="ORF">WH47_01632</name>
</gene>
<organism evidence="1 2">
    <name type="scientific">Habropoda laboriosa</name>
    <dbReference type="NCBI Taxonomy" id="597456"/>
    <lineage>
        <taxon>Eukaryota</taxon>
        <taxon>Metazoa</taxon>
        <taxon>Ecdysozoa</taxon>
        <taxon>Arthropoda</taxon>
        <taxon>Hexapoda</taxon>
        <taxon>Insecta</taxon>
        <taxon>Pterygota</taxon>
        <taxon>Neoptera</taxon>
        <taxon>Endopterygota</taxon>
        <taxon>Hymenoptera</taxon>
        <taxon>Apocrita</taxon>
        <taxon>Aculeata</taxon>
        <taxon>Apoidea</taxon>
        <taxon>Anthophila</taxon>
        <taxon>Apidae</taxon>
        <taxon>Habropoda</taxon>
    </lineage>
</organism>
<dbReference type="AlphaFoldDB" id="A0A0L7R3Z2"/>
<dbReference type="STRING" id="597456.A0A0L7R3Z2"/>
<name>A0A0L7R3Z2_9HYME</name>
<protein>
    <submittedName>
        <fullName evidence="1">Uncharacterized protein</fullName>
    </submittedName>
</protein>
<dbReference type="Proteomes" id="UP000053825">
    <property type="component" value="Unassembled WGS sequence"/>
</dbReference>
<dbReference type="OrthoDB" id="4207594at2759"/>
<evidence type="ECO:0000313" key="2">
    <source>
        <dbReference type="Proteomes" id="UP000053825"/>
    </source>
</evidence>
<evidence type="ECO:0000313" key="1">
    <source>
        <dbReference type="EMBL" id="KOC65597.1"/>
    </source>
</evidence>
<dbReference type="EMBL" id="KQ414659">
    <property type="protein sequence ID" value="KOC65597.1"/>
    <property type="molecule type" value="Genomic_DNA"/>
</dbReference>
<reference evidence="1 2" key="1">
    <citation type="submission" date="2015-07" db="EMBL/GenBank/DDBJ databases">
        <title>The genome of Habropoda laboriosa.</title>
        <authorList>
            <person name="Pan H."/>
            <person name="Kapheim K."/>
        </authorList>
    </citation>
    <scope>NUCLEOTIDE SEQUENCE [LARGE SCALE GENOMIC DNA]</scope>
    <source>
        <strain evidence="1">0110345459</strain>
    </source>
</reference>
<feature type="non-terminal residue" evidence="1">
    <location>
        <position position="1"/>
    </location>
</feature>
<accession>A0A0L7R3Z2</accession>
<proteinExistence type="predicted"/>